<accession>A0A250X7R5</accession>
<evidence type="ECO:0000313" key="3">
    <source>
        <dbReference type="Proteomes" id="UP000232323"/>
    </source>
</evidence>
<feature type="transmembrane region" description="Helical" evidence="1">
    <location>
        <begin position="153"/>
        <end position="171"/>
    </location>
</feature>
<organism evidence="2 3">
    <name type="scientific">Chlamydomonas eustigma</name>
    <dbReference type="NCBI Taxonomy" id="1157962"/>
    <lineage>
        <taxon>Eukaryota</taxon>
        <taxon>Viridiplantae</taxon>
        <taxon>Chlorophyta</taxon>
        <taxon>core chlorophytes</taxon>
        <taxon>Chlorophyceae</taxon>
        <taxon>CS clade</taxon>
        <taxon>Chlamydomonadales</taxon>
        <taxon>Chlamydomonadaceae</taxon>
        <taxon>Chlamydomonas</taxon>
    </lineage>
</organism>
<sequence length="198" mass="22211">MEHPTFCSQLRVDFPISWILISVIAAPHFLYALAWISPLYWIKCFGSKSVTALASTIRVFFVFQAVAAVMWVWSTRISGLCFQAQLVPFTNWVFGIVMITLGLTLIRRAHSGYGTELLFYSQRLNSGRGGSDPSRGVKELASPPKVVTQPTKAHYVGTVLIVWGLIIGFWNQLPVNAWFLGAFLSLMYTITIVLEDYV</sequence>
<feature type="transmembrane region" description="Helical" evidence="1">
    <location>
        <begin position="177"/>
        <end position="194"/>
    </location>
</feature>
<keyword evidence="3" id="KW-1185">Reference proteome</keyword>
<evidence type="ECO:0000256" key="1">
    <source>
        <dbReference type="SAM" id="Phobius"/>
    </source>
</evidence>
<dbReference type="AlphaFoldDB" id="A0A250X7R5"/>
<gene>
    <name evidence="2" type="ORF">CEUSTIGMA_g6545.t1</name>
</gene>
<feature type="transmembrane region" description="Helical" evidence="1">
    <location>
        <begin position="16"/>
        <end position="41"/>
    </location>
</feature>
<feature type="transmembrane region" description="Helical" evidence="1">
    <location>
        <begin position="86"/>
        <end position="106"/>
    </location>
</feature>
<keyword evidence="1" id="KW-1133">Transmembrane helix</keyword>
<protein>
    <submittedName>
        <fullName evidence="2">Uncharacterized protein</fullName>
    </submittedName>
</protein>
<proteinExistence type="predicted"/>
<name>A0A250X7R5_9CHLO</name>
<feature type="transmembrane region" description="Helical" evidence="1">
    <location>
        <begin position="53"/>
        <end position="74"/>
    </location>
</feature>
<keyword evidence="1" id="KW-0812">Transmembrane</keyword>
<evidence type="ECO:0000313" key="2">
    <source>
        <dbReference type="EMBL" id="GAX79105.1"/>
    </source>
</evidence>
<comment type="caution">
    <text evidence="2">The sequence shown here is derived from an EMBL/GenBank/DDBJ whole genome shotgun (WGS) entry which is preliminary data.</text>
</comment>
<dbReference type="OrthoDB" id="8300106at2759"/>
<dbReference type="EMBL" id="BEGY01000039">
    <property type="protein sequence ID" value="GAX79105.1"/>
    <property type="molecule type" value="Genomic_DNA"/>
</dbReference>
<dbReference type="Proteomes" id="UP000232323">
    <property type="component" value="Unassembled WGS sequence"/>
</dbReference>
<reference evidence="2 3" key="1">
    <citation type="submission" date="2017-08" db="EMBL/GenBank/DDBJ databases">
        <title>Acidophilic green algal genome provides insights into adaptation to an acidic environment.</title>
        <authorList>
            <person name="Hirooka S."/>
            <person name="Hirose Y."/>
            <person name="Kanesaki Y."/>
            <person name="Higuchi S."/>
            <person name="Fujiwara T."/>
            <person name="Onuma R."/>
            <person name="Era A."/>
            <person name="Ohbayashi R."/>
            <person name="Uzuka A."/>
            <person name="Nozaki H."/>
            <person name="Yoshikawa H."/>
            <person name="Miyagishima S.Y."/>
        </authorList>
    </citation>
    <scope>NUCLEOTIDE SEQUENCE [LARGE SCALE GENOMIC DNA]</scope>
    <source>
        <strain evidence="2 3">NIES-2499</strain>
    </source>
</reference>
<keyword evidence="1" id="KW-0472">Membrane</keyword>